<comment type="caution">
    <text evidence="8">The sequence shown here is derived from an EMBL/GenBank/DDBJ whole genome shotgun (WGS) entry which is preliminary data.</text>
</comment>
<dbReference type="Gene3D" id="1.20.1070.10">
    <property type="entry name" value="Rhodopsin 7-helix transmembrane proteins"/>
    <property type="match status" value="1"/>
</dbReference>
<organism evidence="8 9">
    <name type="scientific">Coilia grayii</name>
    <name type="common">Gray's grenadier anchovy</name>
    <dbReference type="NCBI Taxonomy" id="363190"/>
    <lineage>
        <taxon>Eukaryota</taxon>
        <taxon>Metazoa</taxon>
        <taxon>Chordata</taxon>
        <taxon>Craniata</taxon>
        <taxon>Vertebrata</taxon>
        <taxon>Euteleostomi</taxon>
        <taxon>Actinopterygii</taxon>
        <taxon>Neopterygii</taxon>
        <taxon>Teleostei</taxon>
        <taxon>Clupei</taxon>
        <taxon>Clupeiformes</taxon>
        <taxon>Clupeoidei</taxon>
        <taxon>Engraulidae</taxon>
        <taxon>Coilinae</taxon>
        <taxon>Coilia</taxon>
    </lineage>
</organism>
<dbReference type="Pfam" id="PF01825">
    <property type="entry name" value="GPS"/>
    <property type="match status" value="1"/>
</dbReference>
<keyword evidence="5" id="KW-1015">Disulfide bond</keyword>
<dbReference type="Proteomes" id="UP001591681">
    <property type="component" value="Unassembled WGS sequence"/>
</dbReference>
<proteinExistence type="predicted"/>
<dbReference type="PANTHER" id="PTHR47767">
    <property type="entry name" value="ADHESION G PROTEIN-COUPLED RECEPTOR G7"/>
    <property type="match status" value="1"/>
</dbReference>
<dbReference type="InterPro" id="IPR057244">
    <property type="entry name" value="GAIN_B"/>
</dbReference>
<sequence length="174" mass="19516">MYSNLAFQNASDKVLHDFACVFWDYVLRDWSTHGCFKGSISGSLQCHCNHTTNFAVLMSRQSSPTILLVSICVSMTIFYFLFLFGIENPNGKFKPNSTVSKENTLLSSDLHQEPDRGPCTALTALMQYFLLATFTWNTLYAVHIFILFKNTFSGPPRGFQASSIATGWGKLAKD</sequence>
<name>A0ABD1JK89_9TELE</name>
<evidence type="ECO:0000259" key="7">
    <source>
        <dbReference type="PROSITE" id="PS50221"/>
    </source>
</evidence>
<gene>
    <name evidence="8" type="ORF">ACEWY4_016360</name>
</gene>
<keyword evidence="3 6" id="KW-1133">Transmembrane helix</keyword>
<comment type="subcellular location">
    <subcellularLocation>
        <location evidence="1">Membrane</location>
    </subcellularLocation>
</comment>
<evidence type="ECO:0000313" key="8">
    <source>
        <dbReference type="EMBL" id="KAL2087532.1"/>
    </source>
</evidence>
<dbReference type="GO" id="GO:0016020">
    <property type="term" value="C:membrane"/>
    <property type="evidence" value="ECO:0007669"/>
    <property type="project" value="UniProtKB-SubCell"/>
</dbReference>
<evidence type="ECO:0000256" key="2">
    <source>
        <dbReference type="ARBA" id="ARBA00022692"/>
    </source>
</evidence>
<evidence type="ECO:0000256" key="4">
    <source>
        <dbReference type="ARBA" id="ARBA00023136"/>
    </source>
</evidence>
<reference evidence="8 9" key="1">
    <citation type="submission" date="2024-09" db="EMBL/GenBank/DDBJ databases">
        <title>A chromosome-level genome assembly of Gray's grenadier anchovy, Coilia grayii.</title>
        <authorList>
            <person name="Fu Z."/>
        </authorList>
    </citation>
    <scope>NUCLEOTIDE SEQUENCE [LARGE SCALE GENOMIC DNA]</scope>
    <source>
        <strain evidence="8">G4</strain>
        <tissue evidence="8">Muscle</tissue>
    </source>
</reference>
<feature type="transmembrane region" description="Helical" evidence="6">
    <location>
        <begin position="125"/>
        <end position="148"/>
    </location>
</feature>
<dbReference type="PROSITE" id="PS50221">
    <property type="entry name" value="GAIN_B"/>
    <property type="match status" value="1"/>
</dbReference>
<keyword evidence="9" id="KW-1185">Reference proteome</keyword>
<dbReference type="InterPro" id="IPR000203">
    <property type="entry name" value="GPS"/>
</dbReference>
<keyword evidence="4 6" id="KW-0472">Membrane</keyword>
<dbReference type="EMBL" id="JBHFQA010000014">
    <property type="protein sequence ID" value="KAL2087532.1"/>
    <property type="molecule type" value="Genomic_DNA"/>
</dbReference>
<dbReference type="SMART" id="SM00303">
    <property type="entry name" value="GPS"/>
    <property type="match status" value="1"/>
</dbReference>
<feature type="domain" description="GAIN-B" evidence="7">
    <location>
        <begin position="1"/>
        <end position="64"/>
    </location>
</feature>
<accession>A0ABD1JK89</accession>
<dbReference type="InterPro" id="IPR053066">
    <property type="entry name" value="ADGR_G7"/>
</dbReference>
<evidence type="ECO:0000256" key="6">
    <source>
        <dbReference type="SAM" id="Phobius"/>
    </source>
</evidence>
<keyword evidence="2 6" id="KW-0812">Transmembrane</keyword>
<dbReference type="PANTHER" id="PTHR47767:SF1">
    <property type="entry name" value="ADHESION G PROTEIN-COUPLED RECEPTOR G7"/>
    <property type="match status" value="1"/>
</dbReference>
<evidence type="ECO:0000256" key="5">
    <source>
        <dbReference type="ARBA" id="ARBA00023157"/>
    </source>
</evidence>
<evidence type="ECO:0000256" key="3">
    <source>
        <dbReference type="ARBA" id="ARBA00022989"/>
    </source>
</evidence>
<dbReference type="AlphaFoldDB" id="A0ABD1JK89"/>
<evidence type="ECO:0000313" key="9">
    <source>
        <dbReference type="Proteomes" id="UP001591681"/>
    </source>
</evidence>
<protein>
    <recommendedName>
        <fullName evidence="7">GAIN-B domain-containing protein</fullName>
    </recommendedName>
</protein>
<feature type="transmembrane region" description="Helical" evidence="6">
    <location>
        <begin position="66"/>
        <end position="86"/>
    </location>
</feature>
<evidence type="ECO:0000256" key="1">
    <source>
        <dbReference type="ARBA" id="ARBA00004370"/>
    </source>
</evidence>